<dbReference type="GO" id="GO:0086010">
    <property type="term" value="P:membrane depolarization during action potential"/>
    <property type="evidence" value="ECO:0007669"/>
    <property type="project" value="TreeGrafter"/>
</dbReference>
<evidence type="ECO:0000256" key="1">
    <source>
        <dbReference type="ARBA" id="ARBA00004141"/>
    </source>
</evidence>
<feature type="transmembrane region" description="Helical" evidence="5">
    <location>
        <begin position="55"/>
        <end position="72"/>
    </location>
</feature>
<dbReference type="Pfam" id="PF00520">
    <property type="entry name" value="Ion_trans"/>
    <property type="match status" value="1"/>
</dbReference>
<dbReference type="GO" id="GO:0019228">
    <property type="term" value="P:neuronal action potential"/>
    <property type="evidence" value="ECO:0007669"/>
    <property type="project" value="TreeGrafter"/>
</dbReference>
<evidence type="ECO:0000259" key="6">
    <source>
        <dbReference type="Pfam" id="PF00520"/>
    </source>
</evidence>
<dbReference type="FunFam" id="1.10.287.70:FF:000049">
    <property type="entry name" value="Voltage-dependent sodium channel 2"/>
    <property type="match status" value="1"/>
</dbReference>
<feature type="transmembrane region" description="Helical" evidence="5">
    <location>
        <begin position="92"/>
        <end position="113"/>
    </location>
</feature>
<dbReference type="InterPro" id="IPR010526">
    <property type="entry name" value="Na_trans_assoc_dom"/>
</dbReference>
<keyword evidence="3 5" id="KW-1133">Transmembrane helix</keyword>
<evidence type="ECO:0000256" key="3">
    <source>
        <dbReference type="ARBA" id="ARBA00022989"/>
    </source>
</evidence>
<dbReference type="InterPro" id="IPR043203">
    <property type="entry name" value="VGCC_Ca_Na"/>
</dbReference>
<evidence type="ECO:0000256" key="5">
    <source>
        <dbReference type="SAM" id="Phobius"/>
    </source>
</evidence>
<evidence type="ECO:0000256" key="2">
    <source>
        <dbReference type="ARBA" id="ARBA00022692"/>
    </source>
</evidence>
<dbReference type="Ensembl" id="ENSSGRT00000082479.1">
    <property type="protein sequence ID" value="ENSSGRP00000077472.1"/>
    <property type="gene ID" value="ENSSGRG00000039244.1"/>
</dbReference>
<dbReference type="Proteomes" id="UP000472262">
    <property type="component" value="Unassembled WGS sequence"/>
</dbReference>
<evidence type="ECO:0000313" key="8">
    <source>
        <dbReference type="Ensembl" id="ENSSGRP00000077472.1"/>
    </source>
</evidence>
<organism evidence="8 9">
    <name type="scientific">Sinocyclocheilus grahami</name>
    <name type="common">Dianchi golden-line fish</name>
    <name type="synonym">Barbus grahami</name>
    <dbReference type="NCBI Taxonomy" id="75366"/>
    <lineage>
        <taxon>Eukaryota</taxon>
        <taxon>Metazoa</taxon>
        <taxon>Chordata</taxon>
        <taxon>Craniata</taxon>
        <taxon>Vertebrata</taxon>
        <taxon>Euteleostomi</taxon>
        <taxon>Actinopterygii</taxon>
        <taxon>Neopterygii</taxon>
        <taxon>Teleostei</taxon>
        <taxon>Ostariophysi</taxon>
        <taxon>Cypriniformes</taxon>
        <taxon>Cyprinidae</taxon>
        <taxon>Cyprininae</taxon>
        <taxon>Sinocyclocheilus</taxon>
    </lineage>
</organism>
<keyword evidence="9" id="KW-1185">Reference proteome</keyword>
<evidence type="ECO:0000313" key="9">
    <source>
        <dbReference type="Proteomes" id="UP000472262"/>
    </source>
</evidence>
<feature type="transmembrane region" description="Helical" evidence="5">
    <location>
        <begin position="12"/>
        <end position="35"/>
    </location>
</feature>
<name>A0A672QN73_SINGR</name>
<evidence type="ECO:0008006" key="10">
    <source>
        <dbReference type="Google" id="ProtNLM"/>
    </source>
</evidence>
<comment type="subcellular location">
    <subcellularLocation>
        <location evidence="1">Membrane</location>
        <topology evidence="1">Multi-pass membrane protein</topology>
    </subcellularLocation>
</comment>
<feature type="domain" description="Sodium ion transport-associated" evidence="7">
    <location>
        <begin position="126"/>
        <end position="249"/>
    </location>
</feature>
<reference evidence="8" key="1">
    <citation type="submission" date="2025-08" db="UniProtKB">
        <authorList>
            <consortium name="Ensembl"/>
        </authorList>
    </citation>
    <scope>IDENTIFICATION</scope>
</reference>
<evidence type="ECO:0000259" key="7">
    <source>
        <dbReference type="Pfam" id="PF06512"/>
    </source>
</evidence>
<feature type="domain" description="Ion transport" evidence="6">
    <location>
        <begin position="2"/>
        <end position="108"/>
    </location>
</feature>
<evidence type="ECO:0000256" key="4">
    <source>
        <dbReference type="ARBA" id="ARBA00023136"/>
    </source>
</evidence>
<proteinExistence type="predicted"/>
<keyword evidence="2 5" id="KW-0812">Transmembrane</keyword>
<accession>A0A672QN73</accession>
<dbReference type="InterPro" id="IPR005821">
    <property type="entry name" value="Ion_trans_dom"/>
</dbReference>
<dbReference type="GO" id="GO:0005248">
    <property type="term" value="F:voltage-gated sodium channel activity"/>
    <property type="evidence" value="ECO:0007669"/>
    <property type="project" value="InterPro"/>
</dbReference>
<dbReference type="PANTHER" id="PTHR10037">
    <property type="entry name" value="VOLTAGE-GATED CATION CHANNEL CALCIUM AND SODIUM"/>
    <property type="match status" value="1"/>
</dbReference>
<dbReference type="PANTHER" id="PTHR10037:SF278">
    <property type="entry name" value="SODIUM CHANNEL PROTEIN TYPE 2 SUBUNIT ALPHA"/>
    <property type="match status" value="1"/>
</dbReference>
<sequence length="269" mass="30217">MLIKIIGNSLGALSNLTLVLAIIVFIFAVVGMQLFGKNYRDCVCKISEDCTLPRWHMYDFFHSFLIVFRVLCGEWIETMWDCMQVSGQPLCLIVFMMVMVIGNLVVFGFFPIFSFSADNLAAPDDEGEKNNLQIAVGRIRKGVALVKACLQNFFRSGCLRRRKPKKKTVDGNTIGRNCKGINDNSNHTTLELVKGTGGTDMDSDTENYISNSSLDVRVPIADEESDFECLNTEDFSSFSSDLEDKEVKQHLYEGEIFCTIINVFTVTFA</sequence>
<dbReference type="GO" id="GO:0001518">
    <property type="term" value="C:voltage-gated sodium channel complex"/>
    <property type="evidence" value="ECO:0007669"/>
    <property type="project" value="InterPro"/>
</dbReference>
<keyword evidence="4 5" id="KW-0472">Membrane</keyword>
<protein>
    <recommendedName>
        <fullName evidence="10">Ion transport domain-containing protein</fullName>
    </recommendedName>
</protein>
<reference evidence="8" key="2">
    <citation type="submission" date="2025-09" db="UniProtKB">
        <authorList>
            <consortium name="Ensembl"/>
        </authorList>
    </citation>
    <scope>IDENTIFICATION</scope>
</reference>
<dbReference type="Gene3D" id="1.10.287.70">
    <property type="match status" value="1"/>
</dbReference>
<dbReference type="Pfam" id="PF06512">
    <property type="entry name" value="Na_trans_assoc"/>
    <property type="match status" value="1"/>
</dbReference>
<dbReference type="AlphaFoldDB" id="A0A672QN73"/>